<reference evidence="1" key="3">
    <citation type="submission" date="2025-09" db="UniProtKB">
        <authorList>
            <consortium name="Ensembl"/>
        </authorList>
    </citation>
    <scope>IDENTIFICATION</scope>
</reference>
<reference evidence="1 2" key="1">
    <citation type="submission" date="2009-03" db="EMBL/GenBank/DDBJ databases">
        <authorList>
            <person name="Warren W."/>
            <person name="Ye L."/>
            <person name="Minx P."/>
            <person name="Worley K."/>
            <person name="Gibbs R."/>
            <person name="Wilson R.K."/>
        </authorList>
    </citation>
    <scope>NUCLEOTIDE SEQUENCE [LARGE SCALE GENOMIC DNA]</scope>
</reference>
<dbReference type="GeneTree" id="ENSGT00980000201849"/>
<keyword evidence="2" id="KW-1185">Reference proteome</keyword>
<dbReference type="Proteomes" id="UP000008225">
    <property type="component" value="Chromosome 9"/>
</dbReference>
<sequence>VCLNNHGQSKIRTLTLHNVKFERRKNYHTFSLDGIEITPDRPGTVAQACNPSTLGGRGGWITMSKDRDHPGQHDETLSLLKIPKISWAWWHVPVIPATREAEAGELTEAGRQRLR</sequence>
<accession>A0A8I3WJL5</accession>
<protein>
    <submittedName>
        <fullName evidence="1">Uncharacterized protein</fullName>
    </submittedName>
</protein>
<dbReference type="AlphaFoldDB" id="A0A8I3WJL5"/>
<proteinExistence type="predicted"/>
<name>A0A8I3WJL5_CALJA</name>
<dbReference type="Ensembl" id="ENSCJAT00000129687.1">
    <property type="protein sequence ID" value="ENSCJAP00000091199.1"/>
    <property type="gene ID" value="ENSCJAG00000086215.1"/>
</dbReference>
<reference evidence="1" key="2">
    <citation type="submission" date="2025-08" db="UniProtKB">
        <authorList>
            <consortium name="Ensembl"/>
        </authorList>
    </citation>
    <scope>IDENTIFICATION</scope>
</reference>
<evidence type="ECO:0000313" key="2">
    <source>
        <dbReference type="Proteomes" id="UP000008225"/>
    </source>
</evidence>
<evidence type="ECO:0000313" key="1">
    <source>
        <dbReference type="Ensembl" id="ENSCJAP00000091199.1"/>
    </source>
</evidence>
<organism evidence="1 2">
    <name type="scientific">Callithrix jacchus</name>
    <name type="common">White-tufted-ear marmoset</name>
    <name type="synonym">Simia Jacchus</name>
    <dbReference type="NCBI Taxonomy" id="9483"/>
    <lineage>
        <taxon>Eukaryota</taxon>
        <taxon>Metazoa</taxon>
        <taxon>Chordata</taxon>
        <taxon>Craniata</taxon>
        <taxon>Vertebrata</taxon>
        <taxon>Euteleostomi</taxon>
        <taxon>Mammalia</taxon>
        <taxon>Eutheria</taxon>
        <taxon>Euarchontoglires</taxon>
        <taxon>Primates</taxon>
        <taxon>Haplorrhini</taxon>
        <taxon>Platyrrhini</taxon>
        <taxon>Cebidae</taxon>
        <taxon>Callitrichinae</taxon>
        <taxon>Callithrix</taxon>
        <taxon>Callithrix</taxon>
    </lineage>
</organism>